<dbReference type="SUPFAM" id="SSF55729">
    <property type="entry name" value="Acyl-CoA N-acyltransferases (Nat)"/>
    <property type="match status" value="1"/>
</dbReference>
<name>A0A327X4I5_9GAMM</name>
<dbReference type="Proteomes" id="UP000249203">
    <property type="component" value="Unassembled WGS sequence"/>
</dbReference>
<dbReference type="InterPro" id="IPR016181">
    <property type="entry name" value="Acyl_CoA_acyltransferase"/>
</dbReference>
<dbReference type="PANTHER" id="PTHR43877:SF2">
    <property type="entry name" value="AMINOALKYLPHOSPHONATE N-ACETYLTRANSFERASE-RELATED"/>
    <property type="match status" value="1"/>
</dbReference>
<dbReference type="GO" id="GO:0005840">
    <property type="term" value="C:ribosome"/>
    <property type="evidence" value="ECO:0007669"/>
    <property type="project" value="UniProtKB-KW"/>
</dbReference>
<dbReference type="Gene3D" id="3.90.70.10">
    <property type="entry name" value="Cysteine proteinases"/>
    <property type="match status" value="1"/>
</dbReference>
<accession>A0A327X4I5</accession>
<evidence type="ECO:0000313" key="4">
    <source>
        <dbReference type="EMBL" id="RAK01661.1"/>
    </source>
</evidence>
<dbReference type="InterPro" id="IPR050832">
    <property type="entry name" value="Bact_Acetyltransf"/>
</dbReference>
<comment type="caution">
    <text evidence="4">The sequence shown here is derived from an EMBL/GenBank/DDBJ whole genome shotgun (WGS) entry which is preliminary data.</text>
</comment>
<dbReference type="Pfam" id="PF11814">
    <property type="entry name" value="DUF3335"/>
    <property type="match status" value="1"/>
</dbReference>
<evidence type="ECO:0000259" key="3">
    <source>
        <dbReference type="PROSITE" id="PS51186"/>
    </source>
</evidence>
<evidence type="ECO:0000256" key="2">
    <source>
        <dbReference type="ARBA" id="ARBA00023315"/>
    </source>
</evidence>
<organism evidence="4 5">
    <name type="scientific">Aliidiomarina maris</name>
    <dbReference type="NCBI Taxonomy" id="531312"/>
    <lineage>
        <taxon>Bacteria</taxon>
        <taxon>Pseudomonadati</taxon>
        <taxon>Pseudomonadota</taxon>
        <taxon>Gammaproteobacteria</taxon>
        <taxon>Alteromonadales</taxon>
        <taxon>Idiomarinaceae</taxon>
        <taxon>Aliidiomarina</taxon>
    </lineage>
</organism>
<evidence type="ECO:0000313" key="5">
    <source>
        <dbReference type="Proteomes" id="UP000249203"/>
    </source>
</evidence>
<reference evidence="4 5" key="1">
    <citation type="submission" date="2018-06" db="EMBL/GenBank/DDBJ databases">
        <title>Genomic Encyclopedia of Type Strains, Phase III (KMG-III): the genomes of soil and plant-associated and newly described type strains.</title>
        <authorList>
            <person name="Whitman W."/>
        </authorList>
    </citation>
    <scope>NUCLEOTIDE SEQUENCE [LARGE SCALE GENOMIC DNA]</scope>
    <source>
        <strain evidence="4 5">CGMCC 1.15366</strain>
    </source>
</reference>
<evidence type="ECO:0000256" key="1">
    <source>
        <dbReference type="ARBA" id="ARBA00022679"/>
    </source>
</evidence>
<proteinExistence type="predicted"/>
<feature type="domain" description="N-acetyltransferase" evidence="3">
    <location>
        <begin position="27"/>
        <end position="173"/>
    </location>
</feature>
<protein>
    <submittedName>
        <fullName evidence="4">Ribosomal protein S18 acetylase RimI-like enzyme</fullName>
    </submittedName>
</protein>
<dbReference type="Pfam" id="PF13673">
    <property type="entry name" value="Acetyltransf_10"/>
    <property type="match status" value="1"/>
</dbReference>
<dbReference type="CDD" id="cd04301">
    <property type="entry name" value="NAT_SF"/>
    <property type="match status" value="1"/>
</dbReference>
<dbReference type="GO" id="GO:0016747">
    <property type="term" value="F:acyltransferase activity, transferring groups other than amino-acyl groups"/>
    <property type="evidence" value="ECO:0007669"/>
    <property type="project" value="InterPro"/>
</dbReference>
<dbReference type="Gene3D" id="3.40.630.30">
    <property type="match status" value="1"/>
</dbReference>
<dbReference type="AlphaFoldDB" id="A0A327X4I5"/>
<sequence>MARILAAFFSAGYLLSHAKQRQISAMTEIRLATLKDVPALAKLEAESFPYDAMSARSFRRFIKLGEAELWVLDQNASLLGYAIMLYRPATKLARLYSFAIAQQARRQGFGNQLLKHMETLAKAEHSLFMRLEVKADDSAAVGFFQQRGYHDIGLKNDYFDDHSDAVVLQKQLHFFDSERTPRRVPYLTQTTPFTCGPTSLLMALSYFGHEYARPDLEELELWREATTIYMTSGHGGCGPHGLARAAHKRGLEVELWVSQPGPVLLDSVRNAQKRDVMARIQVADIAALEQAGVTMHVGDYYANQLEQDLAADKLVIALISTYQFDQSKAPHWVLVTAIDDDFVYINDPDEDTVPWQSPVERQYIPIPRETFSRAFGYGSKRLRAALVLAR</sequence>
<keyword evidence="4" id="KW-0687">Ribonucleoprotein</keyword>
<dbReference type="PROSITE" id="PS51186">
    <property type="entry name" value="GNAT"/>
    <property type="match status" value="1"/>
</dbReference>
<keyword evidence="1" id="KW-0808">Transferase</keyword>
<dbReference type="InterPro" id="IPR000182">
    <property type="entry name" value="GNAT_dom"/>
</dbReference>
<dbReference type="EMBL" id="QLMD01000001">
    <property type="protein sequence ID" value="RAK01661.1"/>
    <property type="molecule type" value="Genomic_DNA"/>
</dbReference>
<keyword evidence="4" id="KW-0689">Ribosomal protein</keyword>
<keyword evidence="2" id="KW-0012">Acyltransferase</keyword>
<dbReference type="InterPro" id="IPR021770">
    <property type="entry name" value="DUF3335"/>
</dbReference>
<dbReference type="PANTHER" id="PTHR43877">
    <property type="entry name" value="AMINOALKYLPHOSPHONATE N-ACETYLTRANSFERASE-RELATED-RELATED"/>
    <property type="match status" value="1"/>
</dbReference>
<gene>
    <name evidence="4" type="ORF">B0I24_101285</name>
</gene>